<evidence type="ECO:0000313" key="3">
    <source>
        <dbReference type="Proteomes" id="UP001160148"/>
    </source>
</evidence>
<reference evidence="2 3" key="1">
    <citation type="submission" date="2023-01" db="EMBL/GenBank/DDBJ databases">
        <authorList>
            <person name="Whitehead M."/>
        </authorList>
    </citation>
    <scope>NUCLEOTIDE SEQUENCE [LARGE SCALE GENOMIC DNA]</scope>
</reference>
<comment type="caution">
    <text evidence="2">The sequence shown here is derived from an EMBL/GenBank/DDBJ whole genome shotgun (WGS) entry which is preliminary data.</text>
</comment>
<dbReference type="AlphaFoldDB" id="A0AAV0WMS7"/>
<evidence type="ECO:0000313" key="2">
    <source>
        <dbReference type="EMBL" id="CAI6357345.1"/>
    </source>
</evidence>
<name>A0AAV0WMS7_9HEMI</name>
<feature type="compositionally biased region" description="Basic and acidic residues" evidence="1">
    <location>
        <begin position="16"/>
        <end position="32"/>
    </location>
</feature>
<evidence type="ECO:0000256" key="1">
    <source>
        <dbReference type="SAM" id="MobiDB-lite"/>
    </source>
</evidence>
<dbReference type="Proteomes" id="UP001160148">
    <property type="component" value="Unassembled WGS sequence"/>
</dbReference>
<keyword evidence="3" id="KW-1185">Reference proteome</keyword>
<feature type="region of interest" description="Disordered" evidence="1">
    <location>
        <begin position="1"/>
        <end position="50"/>
    </location>
</feature>
<sequence>MLAKYASDGPPAIIKKPMEKKTREIQQREEYSRPLPGSSQRRKTSHQSQPVIQQLMELGEVIYRIPFWPENSVPCGFYNGLQN</sequence>
<proteinExistence type="predicted"/>
<gene>
    <name evidence="2" type="ORF">MEUPH1_LOCUS12980</name>
</gene>
<organism evidence="2 3">
    <name type="scientific">Macrosiphum euphorbiae</name>
    <name type="common">potato aphid</name>
    <dbReference type="NCBI Taxonomy" id="13131"/>
    <lineage>
        <taxon>Eukaryota</taxon>
        <taxon>Metazoa</taxon>
        <taxon>Ecdysozoa</taxon>
        <taxon>Arthropoda</taxon>
        <taxon>Hexapoda</taxon>
        <taxon>Insecta</taxon>
        <taxon>Pterygota</taxon>
        <taxon>Neoptera</taxon>
        <taxon>Paraneoptera</taxon>
        <taxon>Hemiptera</taxon>
        <taxon>Sternorrhyncha</taxon>
        <taxon>Aphidomorpha</taxon>
        <taxon>Aphidoidea</taxon>
        <taxon>Aphididae</taxon>
        <taxon>Macrosiphini</taxon>
        <taxon>Macrosiphum</taxon>
    </lineage>
</organism>
<accession>A0AAV0WMS7</accession>
<protein>
    <submittedName>
        <fullName evidence="2">Uncharacterized protein</fullName>
    </submittedName>
</protein>
<dbReference type="EMBL" id="CARXXK010000002">
    <property type="protein sequence ID" value="CAI6357345.1"/>
    <property type="molecule type" value="Genomic_DNA"/>
</dbReference>